<evidence type="ECO:0000256" key="6">
    <source>
        <dbReference type="PROSITE-ProRule" id="PRU00175"/>
    </source>
</evidence>
<evidence type="ECO:0000256" key="1">
    <source>
        <dbReference type="ARBA" id="ARBA00000900"/>
    </source>
</evidence>
<dbReference type="GO" id="GO:0008270">
    <property type="term" value="F:zinc ion binding"/>
    <property type="evidence" value="ECO:0007669"/>
    <property type="project" value="UniProtKB-KW"/>
</dbReference>
<comment type="caution">
    <text evidence="8">The sequence shown here is derived from an EMBL/GenBank/DDBJ whole genome shotgun (WGS) entry which is preliminary data.</text>
</comment>
<reference evidence="8" key="1">
    <citation type="submission" date="2020-06" db="EMBL/GenBank/DDBJ databases">
        <authorList>
            <person name="Li T."/>
            <person name="Hu X."/>
            <person name="Zhang T."/>
            <person name="Song X."/>
            <person name="Zhang H."/>
            <person name="Dai N."/>
            <person name="Sheng W."/>
            <person name="Hou X."/>
            <person name="Wei L."/>
        </authorList>
    </citation>
    <scope>NUCLEOTIDE SEQUENCE</scope>
    <source>
        <strain evidence="8">3651</strain>
        <tissue evidence="8">Leaf</tissue>
    </source>
</reference>
<comment type="catalytic activity">
    <reaction evidence="1">
        <text>S-ubiquitinyl-[E2 ubiquitin-conjugating enzyme]-L-cysteine + [acceptor protein]-L-lysine = [E2 ubiquitin-conjugating enzyme]-L-cysteine + N(6)-ubiquitinyl-[acceptor protein]-L-lysine.</text>
        <dbReference type="EC" id="2.3.2.27"/>
    </reaction>
</comment>
<evidence type="ECO:0000259" key="7">
    <source>
        <dbReference type="PROSITE" id="PS50089"/>
    </source>
</evidence>
<dbReference type="GO" id="GO:0016567">
    <property type="term" value="P:protein ubiquitination"/>
    <property type="evidence" value="ECO:0007669"/>
    <property type="project" value="TreeGrafter"/>
</dbReference>
<dbReference type="AlphaFoldDB" id="A0AAE1YGT9"/>
<keyword evidence="5" id="KW-0862">Zinc</keyword>
<dbReference type="PROSITE" id="PS50089">
    <property type="entry name" value="ZF_RING_2"/>
    <property type="match status" value="1"/>
</dbReference>
<dbReference type="InterPro" id="IPR001841">
    <property type="entry name" value="Znf_RING"/>
</dbReference>
<dbReference type="SMART" id="SM00184">
    <property type="entry name" value="RING"/>
    <property type="match status" value="1"/>
</dbReference>
<evidence type="ECO:0000256" key="3">
    <source>
        <dbReference type="ARBA" id="ARBA00022723"/>
    </source>
</evidence>
<reference evidence="8" key="2">
    <citation type="journal article" date="2024" name="Plant">
        <title>Genomic evolution and insights into agronomic trait innovations of Sesamum species.</title>
        <authorList>
            <person name="Miao H."/>
            <person name="Wang L."/>
            <person name="Qu L."/>
            <person name="Liu H."/>
            <person name="Sun Y."/>
            <person name="Le M."/>
            <person name="Wang Q."/>
            <person name="Wei S."/>
            <person name="Zheng Y."/>
            <person name="Lin W."/>
            <person name="Duan Y."/>
            <person name="Cao H."/>
            <person name="Xiong S."/>
            <person name="Wang X."/>
            <person name="Wei L."/>
            <person name="Li C."/>
            <person name="Ma Q."/>
            <person name="Ju M."/>
            <person name="Zhao R."/>
            <person name="Li G."/>
            <person name="Mu C."/>
            <person name="Tian Q."/>
            <person name="Mei H."/>
            <person name="Zhang T."/>
            <person name="Gao T."/>
            <person name="Zhang H."/>
        </authorList>
    </citation>
    <scope>NUCLEOTIDE SEQUENCE</scope>
    <source>
        <strain evidence="8">3651</strain>
    </source>
</reference>
<keyword evidence="9" id="KW-1185">Reference proteome</keyword>
<dbReference type="Pfam" id="PF13639">
    <property type="entry name" value="zf-RING_2"/>
    <property type="match status" value="1"/>
</dbReference>
<dbReference type="Gene3D" id="3.30.40.10">
    <property type="entry name" value="Zinc/RING finger domain, C3HC4 (zinc finger)"/>
    <property type="match status" value="1"/>
</dbReference>
<evidence type="ECO:0000256" key="4">
    <source>
        <dbReference type="ARBA" id="ARBA00022771"/>
    </source>
</evidence>
<dbReference type="GO" id="GO:0005737">
    <property type="term" value="C:cytoplasm"/>
    <property type="evidence" value="ECO:0007669"/>
    <property type="project" value="TreeGrafter"/>
</dbReference>
<accession>A0AAE1YGT9</accession>
<sequence>MFPGLDIVATKQINVKTPEALQTSLRERILDEDLIPFPLHDCFWTEQHLHGCPMGLQLSDEDELVDRIFDFVRLVDEKPENDDLKLVPVTMEIRKIVVVSEEEFGSWVSWNEVSQEAESLMARRPADIGTGELDTVIVNSDEGGRGCGGGSSAWLKEPCSICLEEFSDGVHGTRLPCRHMFHENCILRWLRRNHVCPLCRYQLPV</sequence>
<evidence type="ECO:0000313" key="9">
    <source>
        <dbReference type="Proteomes" id="UP001293254"/>
    </source>
</evidence>
<dbReference type="EMBL" id="JACGWO010000004">
    <property type="protein sequence ID" value="KAK4429772.1"/>
    <property type="molecule type" value="Genomic_DNA"/>
</dbReference>
<dbReference type="PANTHER" id="PTHR15710:SF196">
    <property type="entry name" value="F6A14.12 PROTEIN-RELATED"/>
    <property type="match status" value="1"/>
</dbReference>
<proteinExistence type="predicted"/>
<keyword evidence="3" id="KW-0479">Metal-binding</keyword>
<keyword evidence="4 6" id="KW-0863">Zinc-finger</keyword>
<dbReference type="SUPFAM" id="SSF57850">
    <property type="entry name" value="RING/U-box"/>
    <property type="match status" value="1"/>
</dbReference>
<evidence type="ECO:0000313" key="8">
    <source>
        <dbReference type="EMBL" id="KAK4429772.1"/>
    </source>
</evidence>
<name>A0AAE1YGT9_9LAMI</name>
<dbReference type="GO" id="GO:0061630">
    <property type="term" value="F:ubiquitin protein ligase activity"/>
    <property type="evidence" value="ECO:0007669"/>
    <property type="project" value="UniProtKB-EC"/>
</dbReference>
<evidence type="ECO:0000256" key="5">
    <source>
        <dbReference type="ARBA" id="ARBA00022833"/>
    </source>
</evidence>
<feature type="domain" description="RING-type" evidence="7">
    <location>
        <begin position="159"/>
        <end position="200"/>
    </location>
</feature>
<dbReference type="InterPro" id="IPR013083">
    <property type="entry name" value="Znf_RING/FYVE/PHD"/>
</dbReference>
<organism evidence="8 9">
    <name type="scientific">Sesamum alatum</name>
    <dbReference type="NCBI Taxonomy" id="300844"/>
    <lineage>
        <taxon>Eukaryota</taxon>
        <taxon>Viridiplantae</taxon>
        <taxon>Streptophyta</taxon>
        <taxon>Embryophyta</taxon>
        <taxon>Tracheophyta</taxon>
        <taxon>Spermatophyta</taxon>
        <taxon>Magnoliopsida</taxon>
        <taxon>eudicotyledons</taxon>
        <taxon>Gunneridae</taxon>
        <taxon>Pentapetalae</taxon>
        <taxon>asterids</taxon>
        <taxon>lamiids</taxon>
        <taxon>Lamiales</taxon>
        <taxon>Pedaliaceae</taxon>
        <taxon>Sesamum</taxon>
    </lineage>
</organism>
<dbReference type="Proteomes" id="UP001293254">
    <property type="component" value="Unassembled WGS sequence"/>
</dbReference>
<dbReference type="EC" id="2.3.2.27" evidence="2"/>
<protein>
    <recommendedName>
        <fullName evidence="2">RING-type E3 ubiquitin transferase</fullName>
        <ecNumber evidence="2">2.3.2.27</ecNumber>
    </recommendedName>
</protein>
<dbReference type="PANTHER" id="PTHR15710">
    <property type="entry name" value="E3 UBIQUITIN-PROTEIN LIGASE PRAJA"/>
    <property type="match status" value="1"/>
</dbReference>
<evidence type="ECO:0000256" key="2">
    <source>
        <dbReference type="ARBA" id="ARBA00012483"/>
    </source>
</evidence>
<gene>
    <name evidence="8" type="ORF">Salat_1277800</name>
</gene>